<keyword evidence="2" id="KW-0378">Hydrolase</keyword>
<evidence type="ECO:0000256" key="2">
    <source>
        <dbReference type="PROSITE-ProRule" id="PRU01161"/>
    </source>
</evidence>
<dbReference type="Gene3D" id="3.40.1090.10">
    <property type="entry name" value="Cytosolic phospholipase A2 catalytic domain"/>
    <property type="match status" value="2"/>
</dbReference>
<dbReference type="GO" id="GO:0005737">
    <property type="term" value="C:cytoplasm"/>
    <property type="evidence" value="ECO:0007669"/>
    <property type="project" value="TreeGrafter"/>
</dbReference>
<evidence type="ECO:0000259" key="4">
    <source>
        <dbReference type="PROSITE" id="PS51635"/>
    </source>
</evidence>
<dbReference type="Pfam" id="PF01734">
    <property type="entry name" value="Patatin"/>
    <property type="match status" value="1"/>
</dbReference>
<feature type="active site" description="Nucleophile" evidence="2">
    <location>
        <position position="179"/>
    </location>
</feature>
<accession>A0A8S1HU86</accession>
<feature type="short sequence motif" description="GXSXG" evidence="2">
    <location>
        <begin position="177"/>
        <end position="181"/>
    </location>
</feature>
<dbReference type="SUPFAM" id="SSF52151">
    <property type="entry name" value="FabD/lysophospholipase-like"/>
    <property type="match status" value="1"/>
</dbReference>
<dbReference type="InterPro" id="IPR016035">
    <property type="entry name" value="Acyl_Trfase/lysoPLipase"/>
</dbReference>
<keyword evidence="2" id="KW-0442">Lipid degradation</keyword>
<evidence type="ECO:0000313" key="5">
    <source>
        <dbReference type="EMBL" id="CAD6198435.1"/>
    </source>
</evidence>
<proteinExistence type="predicted"/>
<dbReference type="AlphaFoldDB" id="A0A8S1HU86"/>
<dbReference type="GO" id="GO:0019433">
    <property type="term" value="P:triglyceride catabolic process"/>
    <property type="evidence" value="ECO:0007669"/>
    <property type="project" value="TreeGrafter"/>
</dbReference>
<gene>
    <name evidence="5" type="ORF">CAUJ_LOCUS14341</name>
</gene>
<dbReference type="InterPro" id="IPR033562">
    <property type="entry name" value="PLPL"/>
</dbReference>
<feature type="region of interest" description="Disordered" evidence="3">
    <location>
        <begin position="87"/>
        <end position="111"/>
    </location>
</feature>
<dbReference type="InterPro" id="IPR002641">
    <property type="entry name" value="PNPLA_dom"/>
</dbReference>
<dbReference type="GO" id="GO:0004806">
    <property type="term" value="F:triacylglycerol lipase activity"/>
    <property type="evidence" value="ECO:0007669"/>
    <property type="project" value="TreeGrafter"/>
</dbReference>
<feature type="active site" description="Proton acceptor" evidence="2">
    <location>
        <position position="300"/>
    </location>
</feature>
<protein>
    <recommendedName>
        <fullName evidence="4">PNPLA domain-containing protein</fullName>
    </recommendedName>
</protein>
<dbReference type="PANTHER" id="PTHR12406:SF38">
    <property type="entry name" value="PNPLA DOMAIN-CONTAINING PROTEIN"/>
    <property type="match status" value="1"/>
</dbReference>
<reference evidence="5" key="1">
    <citation type="submission" date="2020-10" db="EMBL/GenBank/DDBJ databases">
        <authorList>
            <person name="Kikuchi T."/>
        </authorList>
    </citation>
    <scope>NUCLEOTIDE SEQUENCE</scope>
    <source>
        <strain evidence="5">NKZ352</strain>
    </source>
</reference>
<comment type="caution">
    <text evidence="5">The sequence shown here is derived from an EMBL/GenBank/DDBJ whole genome shotgun (WGS) entry which is preliminary data.</text>
</comment>
<evidence type="ECO:0000313" key="6">
    <source>
        <dbReference type="Proteomes" id="UP000835052"/>
    </source>
</evidence>
<dbReference type="OrthoDB" id="197155at2759"/>
<dbReference type="PANTHER" id="PTHR12406">
    <property type="entry name" value="CALCIUM-INDEPENDENT PHOSPHOLIPASE A2 IPLA2 -RELATED"/>
    <property type="match status" value="1"/>
</dbReference>
<dbReference type="GO" id="GO:0016020">
    <property type="term" value="C:membrane"/>
    <property type="evidence" value="ECO:0007669"/>
    <property type="project" value="TreeGrafter"/>
</dbReference>
<organism evidence="5 6">
    <name type="scientific">Caenorhabditis auriculariae</name>
    <dbReference type="NCBI Taxonomy" id="2777116"/>
    <lineage>
        <taxon>Eukaryota</taxon>
        <taxon>Metazoa</taxon>
        <taxon>Ecdysozoa</taxon>
        <taxon>Nematoda</taxon>
        <taxon>Chromadorea</taxon>
        <taxon>Rhabditida</taxon>
        <taxon>Rhabditina</taxon>
        <taxon>Rhabditomorpha</taxon>
        <taxon>Rhabditoidea</taxon>
        <taxon>Rhabditidae</taxon>
        <taxon>Peloderinae</taxon>
        <taxon>Caenorhabditis</taxon>
    </lineage>
</organism>
<dbReference type="PROSITE" id="PS51635">
    <property type="entry name" value="PNPLA"/>
    <property type="match status" value="1"/>
</dbReference>
<evidence type="ECO:0000256" key="3">
    <source>
        <dbReference type="SAM" id="MobiDB-lite"/>
    </source>
</evidence>
<name>A0A8S1HU86_9PELO</name>
<dbReference type="GO" id="GO:0005811">
    <property type="term" value="C:lipid droplet"/>
    <property type="evidence" value="ECO:0007669"/>
    <property type="project" value="TreeGrafter"/>
</dbReference>
<keyword evidence="1 2" id="KW-0443">Lipid metabolism</keyword>
<sequence>MDENRVFRSANLKPLSLKQSFYCYDPALEAKNCREDNYTGSQGKNDGRPSIKNEMVCQRSAHSTSVYCFDAKQHNFIENKQGSFDKRKESWSKSSDSDRNNQQKKKTDSEVDVSHNIPFVPMWFSRQTIAKTSLQDVTKICLSFSGCGFIGAYHFGVARCLLDHGKELLKKVDRYAGASAGSLVASLLALCPEKIDDGVEVFVQGGGRSGRFTIWSPDPRIFFLNDKLFGNAFLPENISRAQNRLFISVTNLHPYSNEVVSHYSSRTNLVHYLLASCYIPMYSMGYSANAPVVDGKTLIDGGYTNNLPIFTDRRTVTCSPFSGDADISPEDSEMMFRDWMFSFGKQNLRMSSANWYRGKEALFPPTRAILTNYHQIGFTDAKRFLMSHKLYNNK</sequence>
<keyword evidence="6" id="KW-1185">Reference proteome</keyword>
<feature type="domain" description="PNPLA" evidence="4">
    <location>
        <begin position="142"/>
        <end position="313"/>
    </location>
</feature>
<feature type="short sequence motif" description="DGA/G" evidence="2">
    <location>
        <begin position="300"/>
        <end position="302"/>
    </location>
</feature>
<dbReference type="EMBL" id="CAJGYM010000126">
    <property type="protein sequence ID" value="CAD6198435.1"/>
    <property type="molecule type" value="Genomic_DNA"/>
</dbReference>
<dbReference type="GO" id="GO:0055088">
    <property type="term" value="P:lipid homeostasis"/>
    <property type="evidence" value="ECO:0007669"/>
    <property type="project" value="TreeGrafter"/>
</dbReference>
<evidence type="ECO:0000256" key="1">
    <source>
        <dbReference type="ARBA" id="ARBA00023098"/>
    </source>
</evidence>
<dbReference type="Proteomes" id="UP000835052">
    <property type="component" value="Unassembled WGS sequence"/>
</dbReference>
<feature type="short sequence motif" description="GXGXXG" evidence="2">
    <location>
        <begin position="146"/>
        <end position="151"/>
    </location>
</feature>